<reference evidence="1 2" key="1">
    <citation type="submission" date="2017-04" db="EMBL/GenBank/DDBJ databases">
        <authorList>
            <person name="Afonso C.L."/>
            <person name="Miller P.J."/>
            <person name="Scott M.A."/>
            <person name="Spackman E."/>
            <person name="Goraichik I."/>
            <person name="Dimitrov K.M."/>
            <person name="Suarez D.L."/>
            <person name="Swayne D.E."/>
        </authorList>
    </citation>
    <scope>NUCLEOTIDE SEQUENCE [LARGE SCALE GENOMIC DNA]</scope>
    <source>
        <strain evidence="1 2">DSM 23236</strain>
    </source>
</reference>
<dbReference type="Proteomes" id="UP000192761">
    <property type="component" value="Unassembled WGS sequence"/>
</dbReference>
<dbReference type="InterPro" id="IPR027405">
    <property type="entry name" value="YidB-like"/>
</dbReference>
<dbReference type="InterPro" id="IPR045372">
    <property type="entry name" value="YidB"/>
</dbReference>
<dbReference type="EMBL" id="FWXD01000014">
    <property type="protein sequence ID" value="SMC26529.1"/>
    <property type="molecule type" value="Genomic_DNA"/>
</dbReference>
<dbReference type="OrthoDB" id="9795283at2"/>
<accession>A0A1W1XRB4</accession>
<dbReference type="STRING" id="1121001.SAMN02745857_02518"/>
<dbReference type="Pfam" id="PF20159">
    <property type="entry name" value="YidB"/>
    <property type="match status" value="1"/>
</dbReference>
<dbReference type="SUPFAM" id="SSF140804">
    <property type="entry name" value="YidB-like"/>
    <property type="match status" value="1"/>
</dbReference>
<evidence type="ECO:0000313" key="1">
    <source>
        <dbReference type="EMBL" id="SMC26529.1"/>
    </source>
</evidence>
<keyword evidence="2" id="KW-1185">Reference proteome</keyword>
<sequence length="130" mass="13082">MSLLDQLGGLLGQDNGQQGMLGAVSQLVEQHGGLGGLVNAFQQGGLGELVQSWVSTGQNLPVSADQLQGVLGSDALAGIAQKLGVDPQQAASQLSGVLPQLVDQLTPNGTLPTEGGDVNELLGGLKNLFG</sequence>
<organism evidence="1 2">
    <name type="scientific">Andreprevotia lacus DSM 23236</name>
    <dbReference type="NCBI Taxonomy" id="1121001"/>
    <lineage>
        <taxon>Bacteria</taxon>
        <taxon>Pseudomonadati</taxon>
        <taxon>Pseudomonadota</taxon>
        <taxon>Betaproteobacteria</taxon>
        <taxon>Neisseriales</taxon>
        <taxon>Chitinibacteraceae</taxon>
        <taxon>Andreprevotia</taxon>
    </lineage>
</organism>
<evidence type="ECO:0000313" key="2">
    <source>
        <dbReference type="Proteomes" id="UP000192761"/>
    </source>
</evidence>
<dbReference type="AlphaFoldDB" id="A0A1W1XRB4"/>
<gene>
    <name evidence="1" type="ORF">SAMN02745857_02518</name>
</gene>
<protein>
    <submittedName>
        <fullName evidence="1">Uncharacterized conserved protein YidB, DUF937 family</fullName>
    </submittedName>
</protein>
<name>A0A1W1XRB4_9NEIS</name>
<dbReference type="Gene3D" id="1.10.10.690">
    <property type="entry name" value="YidB-like"/>
    <property type="match status" value="1"/>
</dbReference>
<proteinExistence type="predicted"/>